<evidence type="ECO:0000313" key="3">
    <source>
        <dbReference type="EMBL" id="SDP04857.1"/>
    </source>
</evidence>
<feature type="region of interest" description="Disordered" evidence="1">
    <location>
        <begin position="316"/>
        <end position="336"/>
    </location>
</feature>
<name>A0A1H0PII0_9ACTN</name>
<dbReference type="Pfam" id="PF01370">
    <property type="entry name" value="Epimerase"/>
    <property type="match status" value="1"/>
</dbReference>
<feature type="compositionally biased region" description="Basic and acidic residues" evidence="1">
    <location>
        <begin position="323"/>
        <end position="336"/>
    </location>
</feature>
<dbReference type="RefSeq" id="WP_197676176.1">
    <property type="nucleotide sequence ID" value="NZ_LT629710.1"/>
</dbReference>
<dbReference type="STRING" id="1090615.SAMN04515671_2791"/>
<dbReference type="PANTHER" id="PTHR43245">
    <property type="entry name" value="BIFUNCTIONAL POLYMYXIN RESISTANCE PROTEIN ARNA"/>
    <property type="match status" value="1"/>
</dbReference>
<dbReference type="SUPFAM" id="SSF51735">
    <property type="entry name" value="NAD(P)-binding Rossmann-fold domains"/>
    <property type="match status" value="1"/>
</dbReference>
<keyword evidence="4" id="KW-1185">Reference proteome</keyword>
<protein>
    <submittedName>
        <fullName evidence="3">UDP-glucose 4-epimerase</fullName>
    </submittedName>
</protein>
<dbReference type="EMBL" id="LT629710">
    <property type="protein sequence ID" value="SDP04857.1"/>
    <property type="molecule type" value="Genomic_DNA"/>
</dbReference>
<feature type="domain" description="NAD-dependent epimerase/dehydratase" evidence="2">
    <location>
        <begin position="15"/>
        <end position="232"/>
    </location>
</feature>
<dbReference type="Proteomes" id="UP000198741">
    <property type="component" value="Chromosome I"/>
</dbReference>
<dbReference type="InterPro" id="IPR050177">
    <property type="entry name" value="Lipid_A_modif_metabolic_enz"/>
</dbReference>
<gene>
    <name evidence="3" type="ORF">SAMN04515671_2791</name>
</gene>
<dbReference type="Gene3D" id="3.40.50.720">
    <property type="entry name" value="NAD(P)-binding Rossmann-like Domain"/>
    <property type="match status" value="1"/>
</dbReference>
<evidence type="ECO:0000256" key="1">
    <source>
        <dbReference type="SAM" id="MobiDB-lite"/>
    </source>
</evidence>
<proteinExistence type="predicted"/>
<sequence>MTLAVVPTSSPVTWVVGAGGLLGSALCARLRSDGGTVLRQRVGWSGERAGADLLAGLAQLSAHLERAGGPWRVVWCAGAGVTGSSAQALQQEIRTLTSFLDRMTERAADLGPGTFFLASSAGGLYAGTPSDGHAFSELDPVNPISPYGEAKLAAELAVTRYAEATGNQVQIGRIANLYGPGQNLSKGQGLISALCRSHLTRRPISVYVSLDTIRDYLFVDDCADMIADMLDVTTPGRQAGEVVLKILASQHGTTIATLVAACRQVFKRPPLLILGTSAQARFQVLDLRLRSFVWPEIDHRTLMPLPAGIAATTAAIQRSIQRPHRDPSPDRPRPIA</sequence>
<organism evidence="3 4">
    <name type="scientific">Nakamurella panacisegetis</name>
    <dbReference type="NCBI Taxonomy" id="1090615"/>
    <lineage>
        <taxon>Bacteria</taxon>
        <taxon>Bacillati</taxon>
        <taxon>Actinomycetota</taxon>
        <taxon>Actinomycetes</taxon>
        <taxon>Nakamurellales</taxon>
        <taxon>Nakamurellaceae</taxon>
        <taxon>Nakamurella</taxon>
    </lineage>
</organism>
<accession>A0A1H0PII0</accession>
<evidence type="ECO:0000313" key="4">
    <source>
        <dbReference type="Proteomes" id="UP000198741"/>
    </source>
</evidence>
<dbReference type="AlphaFoldDB" id="A0A1H0PII0"/>
<reference evidence="3 4" key="1">
    <citation type="submission" date="2016-10" db="EMBL/GenBank/DDBJ databases">
        <authorList>
            <person name="de Groot N.N."/>
        </authorList>
    </citation>
    <scope>NUCLEOTIDE SEQUENCE [LARGE SCALE GENOMIC DNA]</scope>
    <source>
        <strain evidence="4">P4-7,KCTC 19426,CECT 7604</strain>
    </source>
</reference>
<evidence type="ECO:0000259" key="2">
    <source>
        <dbReference type="Pfam" id="PF01370"/>
    </source>
</evidence>
<dbReference type="InterPro" id="IPR036291">
    <property type="entry name" value="NAD(P)-bd_dom_sf"/>
</dbReference>
<dbReference type="InterPro" id="IPR001509">
    <property type="entry name" value="Epimerase_deHydtase"/>
</dbReference>